<name>A0A3M7TW46_9BACI</name>
<organism evidence="1 2">
    <name type="scientific">Alteribacter keqinensis</name>
    <dbReference type="NCBI Taxonomy" id="2483800"/>
    <lineage>
        <taxon>Bacteria</taxon>
        <taxon>Bacillati</taxon>
        <taxon>Bacillota</taxon>
        <taxon>Bacilli</taxon>
        <taxon>Bacillales</taxon>
        <taxon>Bacillaceae</taxon>
        <taxon>Alteribacter</taxon>
    </lineage>
</organism>
<evidence type="ECO:0000313" key="1">
    <source>
        <dbReference type="EMBL" id="RNA69132.1"/>
    </source>
</evidence>
<proteinExistence type="predicted"/>
<accession>A0A3M7TW46</accession>
<gene>
    <name evidence="1" type="ORF">EBO34_04040</name>
</gene>
<evidence type="ECO:0000313" key="2">
    <source>
        <dbReference type="Proteomes" id="UP000278746"/>
    </source>
</evidence>
<keyword evidence="2" id="KW-1185">Reference proteome</keyword>
<comment type="caution">
    <text evidence="1">The sequence shown here is derived from an EMBL/GenBank/DDBJ whole genome shotgun (WGS) entry which is preliminary data.</text>
</comment>
<sequence length="81" mass="8930">MFIKRGLLQLVLSQGNAVLPALPFCHLFFCLQTGKNKSAIALITKDKENWLIASLGESLSCPYTLVQAFQRGFQIDAAMQA</sequence>
<dbReference type="RefSeq" id="WP_122896654.1">
    <property type="nucleotide sequence ID" value="NZ_RHIB01000001.1"/>
</dbReference>
<reference evidence="1 2" key="1">
    <citation type="submission" date="2018-10" db="EMBL/GenBank/DDBJ databases">
        <title>Bacillus Keqinensis sp. nov., a moderately halophilic bacterium isolated from a saline-alkaline lake.</title>
        <authorList>
            <person name="Wang H."/>
        </authorList>
    </citation>
    <scope>NUCLEOTIDE SEQUENCE [LARGE SCALE GENOMIC DNA]</scope>
    <source>
        <strain evidence="1 2">KQ-3</strain>
    </source>
</reference>
<protein>
    <submittedName>
        <fullName evidence="1">Uncharacterized protein</fullName>
    </submittedName>
</protein>
<dbReference type="Proteomes" id="UP000278746">
    <property type="component" value="Unassembled WGS sequence"/>
</dbReference>
<dbReference type="EMBL" id="RHIB01000001">
    <property type="protein sequence ID" value="RNA69132.1"/>
    <property type="molecule type" value="Genomic_DNA"/>
</dbReference>
<dbReference type="AlphaFoldDB" id="A0A3M7TW46"/>